<reference evidence="3" key="1">
    <citation type="submission" date="2020-08" db="EMBL/GenBank/DDBJ databases">
        <title>Genomic Encyclopedia of Type Strains, Phase III (KMG-III): the genomes of soil and plant-associated and newly described type strains.</title>
        <authorList>
            <person name="Whitman W."/>
        </authorList>
    </citation>
    <scope>NUCLEOTIDE SEQUENCE [LARGE SCALE GENOMIC DNA]</scope>
    <source>
        <strain evidence="3">CECT 8628</strain>
    </source>
</reference>
<gene>
    <name evidence="3" type="ORF">FHS11_003190</name>
</gene>
<dbReference type="Proteomes" id="UP000539265">
    <property type="component" value="Unassembled WGS sequence"/>
</dbReference>
<keyword evidence="4" id="KW-1185">Reference proteome</keyword>
<organism evidence="3 4">
    <name type="scientific">Mucilaginibacter gotjawali</name>
    <dbReference type="NCBI Taxonomy" id="1550579"/>
    <lineage>
        <taxon>Bacteria</taxon>
        <taxon>Pseudomonadati</taxon>
        <taxon>Bacteroidota</taxon>
        <taxon>Sphingobacteriia</taxon>
        <taxon>Sphingobacteriales</taxon>
        <taxon>Sphingobacteriaceae</taxon>
        <taxon>Mucilaginibacter</taxon>
    </lineage>
</organism>
<dbReference type="PANTHER" id="PTHR37017">
    <property type="entry name" value="AB HYDROLASE-1 DOMAIN-CONTAINING PROTEIN-RELATED"/>
    <property type="match status" value="1"/>
</dbReference>
<sequence>MKTAILAMALSVIGFTTQAQKTNNKNSATIVLVHGAWSDATAWQAVEPLLKAQGHEVIAVNLPGHGSDATSFAGINLQSYVDAVKNAIGDRKNVVLVGHSMAGIVISQVAEEIPGQIKELVYLAAYLPQNGESLLSLAKQDADSHIGKYLQIDQATGSANVSKEGVIDVFAADAPAQIGNYLAGNIKPEPLAPLATPVTLTDGKFGRVKKVYIHTTDDHAVSFTLQKIMVKNNGHISKEYSLPSSHTPFISIPDKLATILLMELK</sequence>
<feature type="domain" description="AB hydrolase-1" evidence="2">
    <location>
        <begin position="30"/>
        <end position="257"/>
    </location>
</feature>
<dbReference type="PANTHER" id="PTHR37017:SF11">
    <property type="entry name" value="ESTERASE_LIPASE_THIOESTERASE DOMAIN-CONTAINING PROTEIN"/>
    <property type="match status" value="1"/>
</dbReference>
<dbReference type="SUPFAM" id="SSF53474">
    <property type="entry name" value="alpha/beta-Hydrolases"/>
    <property type="match status" value="1"/>
</dbReference>
<dbReference type="AlphaFoldDB" id="A0A839SHK0"/>
<dbReference type="InterPro" id="IPR000073">
    <property type="entry name" value="AB_hydrolase_1"/>
</dbReference>
<dbReference type="Gene3D" id="3.40.50.1820">
    <property type="entry name" value="alpha/beta hydrolase"/>
    <property type="match status" value="1"/>
</dbReference>
<evidence type="ECO:0000313" key="4">
    <source>
        <dbReference type="Proteomes" id="UP000539265"/>
    </source>
</evidence>
<evidence type="ECO:0000259" key="2">
    <source>
        <dbReference type="Pfam" id="PF12697"/>
    </source>
</evidence>
<dbReference type="EMBL" id="JACHWX010000009">
    <property type="protein sequence ID" value="MBB3056764.1"/>
    <property type="molecule type" value="Genomic_DNA"/>
</dbReference>
<comment type="caution">
    <text evidence="3">The sequence shown here is derived from an EMBL/GenBank/DDBJ whole genome shotgun (WGS) entry which is preliminary data.</text>
</comment>
<evidence type="ECO:0000313" key="3">
    <source>
        <dbReference type="EMBL" id="MBB3056764.1"/>
    </source>
</evidence>
<dbReference type="RefSeq" id="WP_096356044.1">
    <property type="nucleotide sequence ID" value="NZ_AP017313.1"/>
</dbReference>
<accession>A0A839SHK0</accession>
<keyword evidence="1" id="KW-0732">Signal</keyword>
<dbReference type="OrthoDB" id="9112061at2"/>
<feature type="chain" id="PRO_5033004080" evidence="1">
    <location>
        <begin position="22"/>
        <end position="265"/>
    </location>
</feature>
<protein>
    <submittedName>
        <fullName evidence="3">Pimeloyl-ACP methyl ester carboxylesterase</fullName>
    </submittedName>
</protein>
<name>A0A839SHK0_9SPHI</name>
<dbReference type="InterPro" id="IPR029058">
    <property type="entry name" value="AB_hydrolase_fold"/>
</dbReference>
<proteinExistence type="predicted"/>
<evidence type="ECO:0000256" key="1">
    <source>
        <dbReference type="SAM" id="SignalP"/>
    </source>
</evidence>
<feature type="signal peptide" evidence="1">
    <location>
        <begin position="1"/>
        <end position="21"/>
    </location>
</feature>
<dbReference type="InterPro" id="IPR052897">
    <property type="entry name" value="Sec-Metab_Biosynth_Hydrolase"/>
</dbReference>
<dbReference type="Pfam" id="PF12697">
    <property type="entry name" value="Abhydrolase_6"/>
    <property type="match status" value="1"/>
</dbReference>